<dbReference type="GeneID" id="8857618"/>
<dbReference type="Proteomes" id="UP000006671">
    <property type="component" value="Unassembled WGS sequence"/>
</dbReference>
<name>D2VZQ2_NAEGR</name>
<gene>
    <name evidence="2" type="ORF">NAEGRDRAFT_53562</name>
</gene>
<feature type="region of interest" description="Disordered" evidence="1">
    <location>
        <begin position="167"/>
        <end position="188"/>
    </location>
</feature>
<evidence type="ECO:0000256" key="1">
    <source>
        <dbReference type="SAM" id="MobiDB-lite"/>
    </source>
</evidence>
<dbReference type="RefSeq" id="XP_002670480.1">
    <property type="nucleotide sequence ID" value="XM_002670434.1"/>
</dbReference>
<dbReference type="OMA" id="DNDERMV"/>
<protein>
    <submittedName>
        <fullName evidence="2">Predicted protein</fullName>
    </submittedName>
</protein>
<feature type="compositionally biased region" description="Basic and acidic residues" evidence="1">
    <location>
        <begin position="26"/>
        <end position="51"/>
    </location>
</feature>
<organism evidence="3">
    <name type="scientific">Naegleria gruberi</name>
    <name type="common">Amoeba</name>
    <dbReference type="NCBI Taxonomy" id="5762"/>
    <lineage>
        <taxon>Eukaryota</taxon>
        <taxon>Discoba</taxon>
        <taxon>Heterolobosea</taxon>
        <taxon>Tetramitia</taxon>
        <taxon>Eutetramitia</taxon>
        <taxon>Vahlkampfiidae</taxon>
        <taxon>Naegleria</taxon>
    </lineage>
</organism>
<dbReference type="AlphaFoldDB" id="D2VZQ2"/>
<dbReference type="InParanoid" id="D2VZQ2"/>
<dbReference type="EMBL" id="GG738915">
    <property type="protein sequence ID" value="EFC37736.1"/>
    <property type="molecule type" value="Genomic_DNA"/>
</dbReference>
<dbReference type="KEGG" id="ngr:NAEGRDRAFT_53562"/>
<dbReference type="OrthoDB" id="10568653at2759"/>
<sequence>MNSQLEKASLWKKKLSIVEPTSVYDNDERMVERNSPKVNNEDKARNVESGKETNQVEMPPPSRSTPRETFKQRAQQRQREIDQMKMMLRVHQPSRVDGEFVNLNEKQVDRIQKPTSMIEQRQPFDFERMEKEHEIDSRFDQFCKTHNRLSKKQTGLLRASTLQYEENTKRRFQPSCKSRRLQSESGSLSLVSKTPQQLQRILGSLDEQCIPATKLDDVLLNHLQDNNVVDSPMVEDSFFFKQPSSFPIINHPNRIDFDEEPFNNKKSYTVMKTGNSTIQFSQWKSVFSKNNK</sequence>
<evidence type="ECO:0000313" key="2">
    <source>
        <dbReference type="EMBL" id="EFC37736.1"/>
    </source>
</evidence>
<proteinExistence type="predicted"/>
<dbReference type="VEuPathDB" id="AmoebaDB:NAEGRDRAFT_53562"/>
<keyword evidence="3" id="KW-1185">Reference proteome</keyword>
<evidence type="ECO:0000313" key="3">
    <source>
        <dbReference type="Proteomes" id="UP000006671"/>
    </source>
</evidence>
<accession>D2VZQ2</accession>
<feature type="region of interest" description="Disordered" evidence="1">
    <location>
        <begin position="1"/>
        <end position="72"/>
    </location>
</feature>
<reference evidence="2 3" key="1">
    <citation type="journal article" date="2010" name="Cell">
        <title>The genome of Naegleria gruberi illuminates early eukaryotic versatility.</title>
        <authorList>
            <person name="Fritz-Laylin L.K."/>
            <person name="Prochnik S.E."/>
            <person name="Ginger M.L."/>
            <person name="Dacks J.B."/>
            <person name="Carpenter M.L."/>
            <person name="Field M.C."/>
            <person name="Kuo A."/>
            <person name="Paredez A."/>
            <person name="Chapman J."/>
            <person name="Pham J."/>
            <person name="Shu S."/>
            <person name="Neupane R."/>
            <person name="Cipriano M."/>
            <person name="Mancuso J."/>
            <person name="Tu H."/>
            <person name="Salamov A."/>
            <person name="Lindquist E."/>
            <person name="Shapiro H."/>
            <person name="Lucas S."/>
            <person name="Grigoriev I.V."/>
            <person name="Cande W.Z."/>
            <person name="Fulton C."/>
            <person name="Rokhsar D.S."/>
            <person name="Dawson S.C."/>
        </authorList>
    </citation>
    <scope>NUCLEOTIDE SEQUENCE [LARGE SCALE GENOMIC DNA]</scope>
    <source>
        <strain evidence="2 3">NEG-M</strain>
    </source>
</reference>